<comment type="caution">
    <text evidence="2">The sequence shown here is derived from an EMBL/GenBank/DDBJ whole genome shotgun (WGS) entry which is preliminary data.</text>
</comment>
<dbReference type="EMBL" id="CAAALY010099532">
    <property type="protein sequence ID" value="VEL29007.1"/>
    <property type="molecule type" value="Genomic_DNA"/>
</dbReference>
<organism evidence="2 3">
    <name type="scientific">Protopolystoma xenopodis</name>
    <dbReference type="NCBI Taxonomy" id="117903"/>
    <lineage>
        <taxon>Eukaryota</taxon>
        <taxon>Metazoa</taxon>
        <taxon>Spiralia</taxon>
        <taxon>Lophotrochozoa</taxon>
        <taxon>Platyhelminthes</taxon>
        <taxon>Monogenea</taxon>
        <taxon>Polyopisthocotylea</taxon>
        <taxon>Polystomatidea</taxon>
        <taxon>Polystomatidae</taxon>
        <taxon>Protopolystoma</taxon>
    </lineage>
</organism>
<dbReference type="Proteomes" id="UP000784294">
    <property type="component" value="Unassembled WGS sequence"/>
</dbReference>
<accession>A0A3S5FF24</accession>
<dbReference type="AlphaFoldDB" id="A0A3S5FF24"/>
<feature type="region of interest" description="Disordered" evidence="1">
    <location>
        <begin position="92"/>
        <end position="133"/>
    </location>
</feature>
<feature type="compositionally biased region" description="Low complexity" evidence="1">
    <location>
        <begin position="227"/>
        <end position="243"/>
    </location>
</feature>
<feature type="region of interest" description="Disordered" evidence="1">
    <location>
        <begin position="204"/>
        <end position="244"/>
    </location>
</feature>
<evidence type="ECO:0000313" key="2">
    <source>
        <dbReference type="EMBL" id="VEL29007.1"/>
    </source>
</evidence>
<reference evidence="2" key="1">
    <citation type="submission" date="2018-11" db="EMBL/GenBank/DDBJ databases">
        <authorList>
            <consortium name="Pathogen Informatics"/>
        </authorList>
    </citation>
    <scope>NUCLEOTIDE SEQUENCE</scope>
</reference>
<keyword evidence="3" id="KW-1185">Reference proteome</keyword>
<proteinExistence type="predicted"/>
<name>A0A3S5FF24_9PLAT</name>
<evidence type="ECO:0000256" key="1">
    <source>
        <dbReference type="SAM" id="MobiDB-lite"/>
    </source>
</evidence>
<protein>
    <submittedName>
        <fullName evidence="2">Uncharacterized protein</fullName>
    </submittedName>
</protein>
<gene>
    <name evidence="2" type="ORF">PXEA_LOCUS22447</name>
</gene>
<evidence type="ECO:0000313" key="3">
    <source>
        <dbReference type="Proteomes" id="UP000784294"/>
    </source>
</evidence>
<sequence>MPRFFNFFVCTSSLSTKCNEALGQQLNGKLKLNVSGGSKRRWSLRKEKSAIPHIFDSKYQEETAEPTGRLTSHAFNLSESDDPCSITGSKGINPHCEESKSSTLSSGSKIKKKKHSKPICQPKTHPVGRQHSTPIESCKNTFITGCVSLSSSADIHDPYSRQECMERCSLFGIAPDVNATIGQRRLHFMSARKHHLISGSHSVSCEAKSESPGPVANHTVYQTPPLGGSSDRTSSPPDSSFTRTINNPEAMMRRKRQRTLEAKLIQIMHKGGPDMGRNSEYPTGFSLNLLELVTSNIENHLSRSVINPYFNSFSLI</sequence>